<evidence type="ECO:0000256" key="1">
    <source>
        <dbReference type="SAM" id="MobiDB-lite"/>
    </source>
</evidence>
<organism evidence="2 3">
    <name type="scientific">Gigaspora margarita</name>
    <dbReference type="NCBI Taxonomy" id="4874"/>
    <lineage>
        <taxon>Eukaryota</taxon>
        <taxon>Fungi</taxon>
        <taxon>Fungi incertae sedis</taxon>
        <taxon>Mucoromycota</taxon>
        <taxon>Glomeromycotina</taxon>
        <taxon>Glomeromycetes</taxon>
        <taxon>Diversisporales</taxon>
        <taxon>Gigasporaceae</taxon>
        <taxon>Gigaspora</taxon>
    </lineage>
</organism>
<comment type="caution">
    <text evidence="2">The sequence shown here is derived from an EMBL/GenBank/DDBJ whole genome shotgun (WGS) entry which is preliminary data.</text>
</comment>
<keyword evidence="3" id="KW-1185">Reference proteome</keyword>
<reference evidence="2 3" key="1">
    <citation type="submission" date="2021-06" db="EMBL/GenBank/DDBJ databases">
        <authorList>
            <person name="Kallberg Y."/>
            <person name="Tangrot J."/>
            <person name="Rosling A."/>
        </authorList>
    </citation>
    <scope>NUCLEOTIDE SEQUENCE [LARGE SCALE GENOMIC DNA]</scope>
    <source>
        <strain evidence="2 3">120-4 pot B 10/14</strain>
    </source>
</reference>
<evidence type="ECO:0000313" key="3">
    <source>
        <dbReference type="Proteomes" id="UP000789901"/>
    </source>
</evidence>
<dbReference type="Proteomes" id="UP000789901">
    <property type="component" value="Unassembled WGS sequence"/>
</dbReference>
<feature type="non-terminal residue" evidence="2">
    <location>
        <position position="1"/>
    </location>
</feature>
<protein>
    <submittedName>
        <fullName evidence="2">41750_t:CDS:1</fullName>
    </submittedName>
</protein>
<feature type="region of interest" description="Disordered" evidence="1">
    <location>
        <begin position="19"/>
        <end position="55"/>
    </location>
</feature>
<accession>A0ABN7XP35</accession>
<name>A0ABN7XP35_GIGMA</name>
<sequence>VDDDDDIEIIDILQSYIQRKKKEKNANNENQNMSEESSDSYSDDEISNSQEIGVQ</sequence>
<proteinExistence type="predicted"/>
<feature type="non-terminal residue" evidence="2">
    <location>
        <position position="55"/>
    </location>
</feature>
<dbReference type="EMBL" id="CAJVQB010153745">
    <property type="protein sequence ID" value="CAG8855849.1"/>
    <property type="molecule type" value="Genomic_DNA"/>
</dbReference>
<evidence type="ECO:0000313" key="2">
    <source>
        <dbReference type="EMBL" id="CAG8855849.1"/>
    </source>
</evidence>
<feature type="compositionally biased region" description="Acidic residues" evidence="1">
    <location>
        <begin position="36"/>
        <end position="46"/>
    </location>
</feature>
<gene>
    <name evidence="2" type="ORF">GMARGA_LOCUS44670</name>
</gene>